<comment type="caution">
    <text evidence="3">The sequence shown here is derived from an EMBL/GenBank/DDBJ whole genome shotgun (WGS) entry which is preliminary data.</text>
</comment>
<evidence type="ECO:0000313" key="3">
    <source>
        <dbReference type="EMBL" id="KAG2190519.1"/>
    </source>
</evidence>
<feature type="coiled-coil region" evidence="1">
    <location>
        <begin position="505"/>
        <end position="535"/>
    </location>
</feature>
<feature type="region of interest" description="Disordered" evidence="2">
    <location>
        <begin position="163"/>
        <end position="218"/>
    </location>
</feature>
<proteinExistence type="predicted"/>
<accession>A0A8H7QEF7</accession>
<dbReference type="Proteomes" id="UP000650833">
    <property type="component" value="Unassembled WGS sequence"/>
</dbReference>
<keyword evidence="4" id="KW-1185">Reference proteome</keyword>
<feature type="compositionally biased region" description="Basic and acidic residues" evidence="2">
    <location>
        <begin position="410"/>
        <end position="431"/>
    </location>
</feature>
<gene>
    <name evidence="3" type="ORF">INT46_009585</name>
</gene>
<feature type="region of interest" description="Disordered" evidence="2">
    <location>
        <begin position="396"/>
        <end position="434"/>
    </location>
</feature>
<reference evidence="3" key="1">
    <citation type="submission" date="2020-12" db="EMBL/GenBank/DDBJ databases">
        <title>Metabolic potential, ecology and presence of endohyphal bacteria is reflected in genomic diversity of Mucoromycotina.</title>
        <authorList>
            <person name="Muszewska A."/>
            <person name="Okrasinska A."/>
            <person name="Steczkiewicz K."/>
            <person name="Drgas O."/>
            <person name="Orlowska M."/>
            <person name="Perlinska-Lenart U."/>
            <person name="Aleksandrzak-Piekarczyk T."/>
            <person name="Szatraj K."/>
            <person name="Zielenkiewicz U."/>
            <person name="Pilsyk S."/>
            <person name="Malc E."/>
            <person name="Mieczkowski P."/>
            <person name="Kruszewska J.S."/>
            <person name="Biernat P."/>
            <person name="Pawlowska J."/>
        </authorList>
    </citation>
    <scope>NUCLEOTIDE SEQUENCE</scope>
    <source>
        <strain evidence="3">CBS 226.32</strain>
    </source>
</reference>
<feature type="compositionally biased region" description="Acidic residues" evidence="2">
    <location>
        <begin position="200"/>
        <end position="209"/>
    </location>
</feature>
<protein>
    <submittedName>
        <fullName evidence="3">Uncharacterized protein</fullName>
    </submittedName>
</protein>
<name>A0A8H7QEF7_9FUNG</name>
<feature type="compositionally biased region" description="Polar residues" evidence="2">
    <location>
        <begin position="163"/>
        <end position="172"/>
    </location>
</feature>
<feature type="compositionally biased region" description="Basic and acidic residues" evidence="2">
    <location>
        <begin position="189"/>
        <end position="199"/>
    </location>
</feature>
<evidence type="ECO:0000256" key="2">
    <source>
        <dbReference type="SAM" id="MobiDB-lite"/>
    </source>
</evidence>
<keyword evidence="1" id="KW-0175">Coiled coil</keyword>
<evidence type="ECO:0000313" key="4">
    <source>
        <dbReference type="Proteomes" id="UP000650833"/>
    </source>
</evidence>
<dbReference type="EMBL" id="JAEPRC010000952">
    <property type="protein sequence ID" value="KAG2190519.1"/>
    <property type="molecule type" value="Genomic_DNA"/>
</dbReference>
<organism evidence="3 4">
    <name type="scientific">Mucor plumbeus</name>
    <dbReference type="NCBI Taxonomy" id="97098"/>
    <lineage>
        <taxon>Eukaryota</taxon>
        <taxon>Fungi</taxon>
        <taxon>Fungi incertae sedis</taxon>
        <taxon>Mucoromycota</taxon>
        <taxon>Mucoromycotina</taxon>
        <taxon>Mucoromycetes</taxon>
        <taxon>Mucorales</taxon>
        <taxon>Mucorineae</taxon>
        <taxon>Mucoraceae</taxon>
        <taxon>Mucor</taxon>
    </lineage>
</organism>
<dbReference type="OrthoDB" id="2418056at2759"/>
<feature type="compositionally biased region" description="Low complexity" evidence="2">
    <location>
        <begin position="327"/>
        <end position="336"/>
    </location>
</feature>
<evidence type="ECO:0000256" key="1">
    <source>
        <dbReference type="SAM" id="Coils"/>
    </source>
</evidence>
<sequence length="540" mass="60826">MNVFETCFPPKRSDIYLPDDEEEENVNKMCCCFNFRGNNKQGLIQLPTNNNNSRRTIDDYLDPRSPVSIEILLQEQEEELDHYYGQTDDEDAYHGPQKKFGQLDLNFENTNSSFFEEEDAQFLSEHRISAILVDRPKLSSAHIFKEDNNIAEQELLDVVVPTKSTSTGSISNRRFAFKKLQPEEEEEQGEGKDKGKGEGEGEGEAEEIENNTQIPSSPQELISITNKFNKPYTSSVSSLSVSSSTSTILSIANSSVQPMEQQIIDGKAEEKSKSVLPKNAAGLSDSLFSNYEMPSATSQNQQPKHGEFPATTLTRVPYQPLPPLQISPPSFSPSSSHLHTIIKPQTSLSSSSSLQHTKRRPSLVTTAQSILGDKLDDFTEKLAFIKKNIIMSIDNDDEEEDSSSSNHYYNTDRKSQEIYRNRTEPKGKSGEYNRVSRISTGSSASLLVPPPPRTSSIANNNIDKRMINDYDQDEEEIFDFSKVAAISKNMRTFGEGMMGNGLRMFNNLSTRIKNAQQQQQQQQQQQVELNNNNDNLHVRF</sequence>
<dbReference type="AlphaFoldDB" id="A0A8H7QEF7"/>
<feature type="region of interest" description="Disordered" evidence="2">
    <location>
        <begin position="314"/>
        <end position="364"/>
    </location>
</feature>